<evidence type="ECO:0000256" key="1">
    <source>
        <dbReference type="SAM" id="Phobius"/>
    </source>
</evidence>
<sequence>MAISEDPRTPGLNARAAVVNRTHRVIRQRANAMRERKRTTRDLIVPFVVCSALLLFIAAAVLHVTDESISDIAGIWKRIVDLGADAGSEVSLLLLWFLPLSVITAAVVLLRRNRRPSDRNDKVR</sequence>
<gene>
    <name evidence="2" type="ORF">SAMN05444167_3136</name>
</gene>
<reference evidence="2 3" key="1">
    <citation type="submission" date="2016-10" db="EMBL/GenBank/DDBJ databases">
        <authorList>
            <person name="de Groot N.N."/>
        </authorList>
    </citation>
    <scope>NUCLEOTIDE SEQUENCE [LARGE SCALE GENOMIC DNA]</scope>
    <source>
        <strain evidence="2 3">GAS232</strain>
    </source>
</reference>
<dbReference type="RefSeq" id="WP_083345970.1">
    <property type="nucleotide sequence ID" value="NZ_LT629690.1"/>
</dbReference>
<name>A0A1G7NG14_9BACT</name>
<keyword evidence="1" id="KW-1133">Transmembrane helix</keyword>
<feature type="transmembrane region" description="Helical" evidence="1">
    <location>
        <begin position="90"/>
        <end position="110"/>
    </location>
</feature>
<evidence type="ECO:0000313" key="3">
    <source>
        <dbReference type="Proteomes" id="UP000182427"/>
    </source>
</evidence>
<dbReference type="EMBL" id="LT629690">
    <property type="protein sequence ID" value="SDF73018.1"/>
    <property type="molecule type" value="Genomic_DNA"/>
</dbReference>
<protein>
    <submittedName>
        <fullName evidence="2">Uncharacterized protein</fullName>
    </submittedName>
</protein>
<dbReference type="Proteomes" id="UP000182427">
    <property type="component" value="Chromosome I"/>
</dbReference>
<feature type="transmembrane region" description="Helical" evidence="1">
    <location>
        <begin position="43"/>
        <end position="64"/>
    </location>
</feature>
<proteinExistence type="predicted"/>
<keyword evidence="1" id="KW-0812">Transmembrane</keyword>
<accession>A0A1G7NG14</accession>
<keyword evidence="3" id="KW-1185">Reference proteome</keyword>
<organism evidence="2 3">
    <name type="scientific">Terriglobus roseus</name>
    <dbReference type="NCBI Taxonomy" id="392734"/>
    <lineage>
        <taxon>Bacteria</taxon>
        <taxon>Pseudomonadati</taxon>
        <taxon>Acidobacteriota</taxon>
        <taxon>Terriglobia</taxon>
        <taxon>Terriglobales</taxon>
        <taxon>Acidobacteriaceae</taxon>
        <taxon>Terriglobus</taxon>
    </lineage>
</organism>
<dbReference type="OrthoDB" id="120491at2"/>
<keyword evidence="1" id="KW-0472">Membrane</keyword>
<evidence type="ECO:0000313" key="2">
    <source>
        <dbReference type="EMBL" id="SDF73018.1"/>
    </source>
</evidence>
<dbReference type="AlphaFoldDB" id="A0A1G7NG14"/>